<dbReference type="EMBL" id="WVIE01000039">
    <property type="protein sequence ID" value="NDJ19757.1"/>
    <property type="molecule type" value="Genomic_DNA"/>
</dbReference>
<comment type="caution">
    <text evidence="1">The sequence shown here is derived from an EMBL/GenBank/DDBJ whole genome shotgun (WGS) entry which is preliminary data.</text>
</comment>
<keyword evidence="2" id="KW-1185">Reference proteome</keyword>
<evidence type="ECO:0000313" key="2">
    <source>
        <dbReference type="Proteomes" id="UP000646053"/>
    </source>
</evidence>
<evidence type="ECO:0000313" key="1">
    <source>
        <dbReference type="EMBL" id="NDJ19757.1"/>
    </source>
</evidence>
<protein>
    <submittedName>
        <fullName evidence="1">Uncharacterized protein</fullName>
    </submittedName>
</protein>
<dbReference type="Proteomes" id="UP000646053">
    <property type="component" value="Unassembled WGS sequence"/>
</dbReference>
<dbReference type="RefSeq" id="WP_162425274.1">
    <property type="nucleotide sequence ID" value="NZ_WVIE01000039.1"/>
</dbReference>
<reference evidence="1" key="1">
    <citation type="submission" date="2019-12" db="EMBL/GenBank/DDBJ databases">
        <title>High-Quality draft genome sequences of three cyanobacteria isolated from the limestone walls of the Old Cathedral of Coimbra.</title>
        <authorList>
            <person name="Tiago I."/>
            <person name="Soares F."/>
            <person name="Portugal A."/>
        </authorList>
    </citation>
    <scope>NUCLEOTIDE SEQUENCE</scope>
    <source>
        <strain evidence="1">A</strain>
    </source>
</reference>
<gene>
    <name evidence="1" type="ORF">GS601_21115</name>
</gene>
<sequence>MTVNSAIAEIIKTMEGSEIALHCGASDRSIVSAIALHFLPKAQKT</sequence>
<proteinExistence type="predicted"/>
<name>A0A8J8CPP2_9CYAN</name>
<dbReference type="AlphaFoldDB" id="A0A8J8CPP2"/>
<accession>A0A8J8CPP2</accession>
<organism evidence="1 2">
    <name type="scientific">Myxacorys almedinensis A</name>
    <dbReference type="NCBI Taxonomy" id="2690445"/>
    <lineage>
        <taxon>Bacteria</taxon>
        <taxon>Bacillati</taxon>
        <taxon>Cyanobacteriota</taxon>
        <taxon>Cyanophyceae</taxon>
        <taxon>Leptolyngbyales</taxon>
        <taxon>Leptolyngbyaceae</taxon>
        <taxon>Myxacorys</taxon>
        <taxon>Myxacorys almedinensis</taxon>
    </lineage>
</organism>